<dbReference type="Pfam" id="PF13374">
    <property type="entry name" value="TPR_10"/>
    <property type="match status" value="1"/>
</dbReference>
<dbReference type="Gene3D" id="1.25.40.10">
    <property type="entry name" value="Tetratricopeptide repeat domain"/>
    <property type="match status" value="3"/>
</dbReference>
<feature type="domain" description="CHAT" evidence="2">
    <location>
        <begin position="714"/>
        <end position="1020"/>
    </location>
</feature>
<protein>
    <submittedName>
        <fullName evidence="3">CHAT domain-containing protein</fullName>
    </submittedName>
</protein>
<dbReference type="PANTHER" id="PTHR10098:SF108">
    <property type="entry name" value="TETRATRICOPEPTIDE REPEAT PROTEIN 28"/>
    <property type="match status" value="1"/>
</dbReference>
<dbReference type="SUPFAM" id="SSF48452">
    <property type="entry name" value="TPR-like"/>
    <property type="match status" value="2"/>
</dbReference>
<dbReference type="InterPro" id="IPR024983">
    <property type="entry name" value="CHAT_dom"/>
</dbReference>
<name>A0A7Y2H2A7_UNCEI</name>
<dbReference type="Proteomes" id="UP000547674">
    <property type="component" value="Unassembled WGS sequence"/>
</dbReference>
<evidence type="ECO:0000256" key="1">
    <source>
        <dbReference type="PROSITE-ProRule" id="PRU00339"/>
    </source>
</evidence>
<accession>A0A7Y2H2A7</accession>
<evidence type="ECO:0000313" key="4">
    <source>
        <dbReference type="Proteomes" id="UP000547674"/>
    </source>
</evidence>
<feature type="repeat" description="TPR" evidence="1">
    <location>
        <begin position="216"/>
        <end position="249"/>
    </location>
</feature>
<feature type="repeat" description="TPR" evidence="1">
    <location>
        <begin position="258"/>
        <end position="291"/>
    </location>
</feature>
<dbReference type="Pfam" id="PF12770">
    <property type="entry name" value="CHAT"/>
    <property type="match status" value="1"/>
</dbReference>
<dbReference type="PROSITE" id="PS50005">
    <property type="entry name" value="TPR"/>
    <property type="match status" value="2"/>
</dbReference>
<dbReference type="AlphaFoldDB" id="A0A7Y2H2A7"/>
<dbReference type="PANTHER" id="PTHR10098">
    <property type="entry name" value="RAPSYN-RELATED"/>
    <property type="match status" value="1"/>
</dbReference>
<dbReference type="EMBL" id="JABDJR010000274">
    <property type="protein sequence ID" value="NNF06518.1"/>
    <property type="molecule type" value="Genomic_DNA"/>
</dbReference>
<gene>
    <name evidence="3" type="ORF">HKN21_07135</name>
</gene>
<dbReference type="Pfam" id="PF13424">
    <property type="entry name" value="TPR_12"/>
    <property type="match status" value="1"/>
</dbReference>
<comment type="caution">
    <text evidence="3">The sequence shown here is derived from an EMBL/GenBank/DDBJ whole genome shotgun (WGS) entry which is preliminary data.</text>
</comment>
<dbReference type="SMART" id="SM00028">
    <property type="entry name" value="TPR"/>
    <property type="match status" value="6"/>
</dbReference>
<evidence type="ECO:0000313" key="3">
    <source>
        <dbReference type="EMBL" id="NNF06518.1"/>
    </source>
</evidence>
<dbReference type="InterPro" id="IPR011990">
    <property type="entry name" value="TPR-like_helical_dom_sf"/>
</dbReference>
<proteinExistence type="predicted"/>
<organism evidence="3 4">
    <name type="scientific">Eiseniibacteriota bacterium</name>
    <dbReference type="NCBI Taxonomy" id="2212470"/>
    <lineage>
        <taxon>Bacteria</taxon>
        <taxon>Candidatus Eiseniibacteriota</taxon>
    </lineage>
</organism>
<evidence type="ECO:0000259" key="2">
    <source>
        <dbReference type="Pfam" id="PF12770"/>
    </source>
</evidence>
<sequence length="1022" mass="112907">MGSALCVAATAQELPDLKLALSESSPEVLANQVQSWLAVVEARSEPAPSKGATLDSLAVILLEGEQATLAKPLCLRALAYLSEGEPSLALANAHANHAWAEFSLNDMEAALRAQNISVSVFDQVVSGYNSDFEAASYTQGYFAYTLGQYPLADQAWSRGLGLLRQAPEADVQSEITYLTNIAEAQRLDGRFDATESTLLEAIGVSEANLPADFSRAVLLNNIGVLYWNQNRFDDAERSFKEALRLTEADPEAPPTRVATAYLNLGVLFKSQASYKDAEPLLQRAAELARATYPQDDPDYVMFLLEPGKLLADTHRFDEANKLWEEALSVLSKLETPHAIQEAQVKHDAARGYLEVGNMNRARELARDALDMRSQVFDDMHPDRGRTLGLLGKIALLDNPPKLDEAKDHLEEAIEILEASNYAQDDLAEAHAQRARVARAGGDLKKARAHLESALSLVEVLRPQLGGSDLTRAEFLTRFVGYYSDMIDLLLREGSVSEAMAFVERSRARVLQDQLAASGLDLREGIEPKVLQPLEKAEMDAEFRVNEIQRAMTERRRHWSGEDLKELRLMERDLEVALGDLKRATEEIKLQSPGWQKLLKDKRRSLSLQEVQRQLIGSDEMALLYHIGPDRSFLFTLHATGDPQAHPLKIPATWADRLGIEPGPLTEPLLTELLLGDLHFGEGESLVGTMAKLRGVSGIADAGQGRVLLKGSVEERLQALLRILVPNSVWETLVDRREVLVIPDGALHLLPFEALLLEKQDSKKVYWLDVGPVVRYGHSLTTLLEIAEQKAESKSQNIVSISDPLFGGGKDGEEVARGGLTRQPQEWFQLPRLPATAEESRALVAAFGEDNVSVFSELAATETQFKAHVQDARILHLATHGIVDAERNDLMAALVFTPPSPLAQTADDGFLFLYEIYRLPLNCDLAVLSACETKLGRRIQGEGVFALSRGFLAAGARRTIASLWPVSDNSTAALMGGFFERIAEESEHRSYAEALRDAKREVRNDPRWQSPFYWAPFVATGLR</sequence>
<dbReference type="InterPro" id="IPR019734">
    <property type="entry name" value="TPR_rpt"/>
</dbReference>
<keyword evidence="1" id="KW-0802">TPR repeat</keyword>
<reference evidence="3 4" key="1">
    <citation type="submission" date="2020-03" db="EMBL/GenBank/DDBJ databases">
        <title>Metabolic flexibility allows generalist bacteria to become dominant in a frequently disturbed ecosystem.</title>
        <authorList>
            <person name="Chen Y.-J."/>
            <person name="Leung P.M."/>
            <person name="Bay S.K."/>
            <person name="Hugenholtz P."/>
            <person name="Kessler A.J."/>
            <person name="Shelley G."/>
            <person name="Waite D.W."/>
            <person name="Cook P.L."/>
            <person name="Greening C."/>
        </authorList>
    </citation>
    <scope>NUCLEOTIDE SEQUENCE [LARGE SCALE GENOMIC DNA]</scope>
    <source>
        <strain evidence="3">SS_bin_28</strain>
    </source>
</reference>